<evidence type="ECO:0000256" key="3">
    <source>
        <dbReference type="ARBA" id="ARBA00022723"/>
    </source>
</evidence>
<dbReference type="NCBIfam" id="TIGR01509">
    <property type="entry name" value="HAD-SF-IA-v3"/>
    <property type="match status" value="1"/>
</dbReference>
<comment type="caution">
    <text evidence="6">The sequence shown here is derived from an EMBL/GenBank/DDBJ whole genome shotgun (WGS) entry which is preliminary data.</text>
</comment>
<dbReference type="PANTHER" id="PTHR46193:SF18">
    <property type="entry name" value="HEXITOL PHOSPHATASE B"/>
    <property type="match status" value="1"/>
</dbReference>
<dbReference type="Gene3D" id="3.40.50.1000">
    <property type="entry name" value="HAD superfamily/HAD-like"/>
    <property type="match status" value="1"/>
</dbReference>
<keyword evidence="7" id="KW-1185">Reference proteome</keyword>
<name>A0ABU0IYF1_9HYPH</name>
<dbReference type="Proteomes" id="UP001242480">
    <property type="component" value="Unassembled WGS sequence"/>
</dbReference>
<dbReference type="InterPro" id="IPR023214">
    <property type="entry name" value="HAD_sf"/>
</dbReference>
<accession>A0ABU0IYF1</accession>
<dbReference type="PANTHER" id="PTHR46193">
    <property type="entry name" value="6-PHOSPHOGLUCONATE PHOSPHATASE"/>
    <property type="match status" value="1"/>
</dbReference>
<dbReference type="InterPro" id="IPR036412">
    <property type="entry name" value="HAD-like_sf"/>
</dbReference>
<evidence type="ECO:0000256" key="4">
    <source>
        <dbReference type="ARBA" id="ARBA00022842"/>
    </source>
</evidence>
<dbReference type="PRINTS" id="PR00413">
    <property type="entry name" value="HADHALOGNASE"/>
</dbReference>
<dbReference type="Pfam" id="PF00702">
    <property type="entry name" value="Hydrolase"/>
    <property type="match status" value="1"/>
</dbReference>
<evidence type="ECO:0000256" key="1">
    <source>
        <dbReference type="ARBA" id="ARBA00001946"/>
    </source>
</evidence>
<evidence type="ECO:0000256" key="5">
    <source>
        <dbReference type="ARBA" id="ARBA00023277"/>
    </source>
</evidence>
<sequence>MSIRAIAWDIDGTLVDSEPLHHEALIGAGRRWGVDLAGLSMDAFRGVHLPDVWAALVPRLPDGVTLAAWTAAVEDHYAIHAPALQPLPGVRETVARIAALGLPQICVSNSSRRVVDANLAALGLGGAILFSISLDDVVHGKPDPEPYRRGAERLGLAPAAVLAVEDSVTGASAARAAGLQVAGYGPVQAPVAGVDFAIDRIERVLDLVGHRAEAPIPS</sequence>
<gene>
    <name evidence="6" type="ORF">QO011_000025</name>
</gene>
<dbReference type="GO" id="GO:0016787">
    <property type="term" value="F:hydrolase activity"/>
    <property type="evidence" value="ECO:0007669"/>
    <property type="project" value="UniProtKB-KW"/>
</dbReference>
<dbReference type="SUPFAM" id="SSF56784">
    <property type="entry name" value="HAD-like"/>
    <property type="match status" value="1"/>
</dbReference>
<keyword evidence="3" id="KW-0479">Metal-binding</keyword>
<evidence type="ECO:0000256" key="2">
    <source>
        <dbReference type="ARBA" id="ARBA00006171"/>
    </source>
</evidence>
<dbReference type="InterPro" id="IPR006439">
    <property type="entry name" value="HAD-SF_hydro_IA"/>
</dbReference>
<dbReference type="EMBL" id="JAUSVX010000001">
    <property type="protein sequence ID" value="MDQ0467030.1"/>
    <property type="molecule type" value="Genomic_DNA"/>
</dbReference>
<dbReference type="RefSeq" id="WP_307266138.1">
    <property type="nucleotide sequence ID" value="NZ_JAUSVX010000001.1"/>
</dbReference>
<keyword evidence="6" id="KW-0378">Hydrolase</keyword>
<protein>
    <submittedName>
        <fullName evidence="6">HAD superfamily hydrolase (TIGR01509 family)</fullName>
    </submittedName>
</protein>
<dbReference type="Gene3D" id="1.10.150.240">
    <property type="entry name" value="Putative phosphatase, domain 2"/>
    <property type="match status" value="1"/>
</dbReference>
<keyword evidence="4" id="KW-0460">Magnesium</keyword>
<dbReference type="InterPro" id="IPR051600">
    <property type="entry name" value="Beta-PGM-like"/>
</dbReference>
<evidence type="ECO:0000313" key="7">
    <source>
        <dbReference type="Proteomes" id="UP001242480"/>
    </source>
</evidence>
<dbReference type="SFLD" id="SFLDG01129">
    <property type="entry name" value="C1.5:_HAD__Beta-PGM__Phosphata"/>
    <property type="match status" value="1"/>
</dbReference>
<proteinExistence type="inferred from homology"/>
<keyword evidence="5" id="KW-0119">Carbohydrate metabolism</keyword>
<comment type="cofactor">
    <cofactor evidence="1">
        <name>Mg(2+)</name>
        <dbReference type="ChEBI" id="CHEBI:18420"/>
    </cofactor>
</comment>
<dbReference type="InterPro" id="IPR023198">
    <property type="entry name" value="PGP-like_dom2"/>
</dbReference>
<dbReference type="CDD" id="cd07505">
    <property type="entry name" value="HAD_BPGM-like"/>
    <property type="match status" value="1"/>
</dbReference>
<evidence type="ECO:0000313" key="6">
    <source>
        <dbReference type="EMBL" id="MDQ0467030.1"/>
    </source>
</evidence>
<organism evidence="6 7">
    <name type="scientific">Labrys wisconsinensis</name>
    <dbReference type="NCBI Taxonomy" id="425677"/>
    <lineage>
        <taxon>Bacteria</taxon>
        <taxon>Pseudomonadati</taxon>
        <taxon>Pseudomonadota</taxon>
        <taxon>Alphaproteobacteria</taxon>
        <taxon>Hyphomicrobiales</taxon>
        <taxon>Xanthobacteraceae</taxon>
        <taxon>Labrys</taxon>
    </lineage>
</organism>
<reference evidence="6 7" key="1">
    <citation type="submission" date="2023-07" db="EMBL/GenBank/DDBJ databases">
        <title>Genomic Encyclopedia of Type Strains, Phase IV (KMG-IV): sequencing the most valuable type-strain genomes for metagenomic binning, comparative biology and taxonomic classification.</title>
        <authorList>
            <person name="Goeker M."/>
        </authorList>
    </citation>
    <scope>NUCLEOTIDE SEQUENCE [LARGE SCALE GENOMIC DNA]</scope>
    <source>
        <strain evidence="6 7">DSM 19619</strain>
    </source>
</reference>
<comment type="similarity">
    <text evidence="2">Belongs to the HAD-like hydrolase superfamily. CbbY/CbbZ/Gph/YieH family.</text>
</comment>
<dbReference type="SFLD" id="SFLDS00003">
    <property type="entry name" value="Haloacid_Dehalogenase"/>
    <property type="match status" value="1"/>
</dbReference>